<dbReference type="InterPro" id="IPR000719">
    <property type="entry name" value="Prot_kinase_dom"/>
</dbReference>
<evidence type="ECO:0000256" key="2">
    <source>
        <dbReference type="ARBA" id="ARBA00022679"/>
    </source>
</evidence>
<dbReference type="SUPFAM" id="SSF56112">
    <property type="entry name" value="Protein kinase-like (PK-like)"/>
    <property type="match status" value="1"/>
</dbReference>
<sequence>MSAAPDSSAPEAEDRQAALSAHYDKVFKKADEERRNAPVPSPWPDTPTSAIDSVQPPPVSANEYGILFLELSRFVSNIPGRWKPRVILEQDGSHTEFDLRTWVISGPGPVSGAEWGVPTPTLGSDIYLTAQPCEAVLHLLLERHSDSNQSLGGDEDAVMDLGSVSLESLTEPCTKRTESFTFKDAAVQMDVTVVFSRAHLQTMIQGPGRKWFSWSGRDLCGIELFEATDSKMFYLMASISAEDYQEGFAKFSLDNPWILPVRFVYKSPGRLHFLSPMSSSRHLLGRVQRGRRVTDEEARLYVAQLVCAIDSLHEMGVTGLLSSENVLLDVFGNVRIITPRLFTTDQNSGLDHLTYAAPEVLSGEAPSQLTDWWISGGFLYEILTGLPPFYHKDPAERDRRILMEELEIPTYTQDVTTDILRRLLEKNPTRRLGGVRGISAIKEHDFFTGVDWQHPTAGCPRLGPFQPNHVASIFKNSPSRGSTGTRPPRKVRESGGYLHEELDLGPWTAGPNPERIIGRPRRSSESLVFNPLVSEAWPQEEPLSPVQQAAKAIQADSEREGDEPEAVMARLKAALQTKQSTKKVAHILDGCASDILATVLKSPIVLVNDTPISAIAPETLMLNIPITALEWTVKLGRVDLLLLLLDRGADPNCTFDENYGPALVRAARERSTELVDVLAPKTSRIHALRTLCLAVEQRDIPTINCLLSHAVPCDFDEADHLLPPPKNSNCEWYHCEDFGQPA</sequence>
<accession>A0A8H6J9M9</accession>
<evidence type="ECO:0000313" key="9">
    <source>
        <dbReference type="Proteomes" id="UP000654918"/>
    </source>
</evidence>
<evidence type="ECO:0000256" key="4">
    <source>
        <dbReference type="ARBA" id="ARBA00022777"/>
    </source>
</evidence>
<feature type="compositionally biased region" description="Polar residues" evidence="6">
    <location>
        <begin position="474"/>
        <end position="485"/>
    </location>
</feature>
<keyword evidence="1" id="KW-0723">Serine/threonine-protein kinase</keyword>
<dbReference type="PANTHER" id="PTHR24351">
    <property type="entry name" value="RIBOSOMAL PROTEIN S6 KINASE"/>
    <property type="match status" value="1"/>
</dbReference>
<dbReference type="InterPro" id="IPR011009">
    <property type="entry name" value="Kinase-like_dom_sf"/>
</dbReference>
<dbReference type="PROSITE" id="PS50011">
    <property type="entry name" value="PROTEIN_KINASE_DOM"/>
    <property type="match status" value="1"/>
</dbReference>
<dbReference type="Proteomes" id="UP000654918">
    <property type="component" value="Unassembled WGS sequence"/>
</dbReference>
<comment type="caution">
    <text evidence="8">The sequence shown here is derived from an EMBL/GenBank/DDBJ whole genome shotgun (WGS) entry which is preliminary data.</text>
</comment>
<proteinExistence type="predicted"/>
<keyword evidence="4" id="KW-0418">Kinase</keyword>
<evidence type="ECO:0000256" key="1">
    <source>
        <dbReference type="ARBA" id="ARBA00022527"/>
    </source>
</evidence>
<feature type="region of interest" description="Disordered" evidence="6">
    <location>
        <begin position="473"/>
        <end position="493"/>
    </location>
</feature>
<feature type="compositionally biased region" description="Basic and acidic residues" evidence="6">
    <location>
        <begin position="12"/>
        <end position="36"/>
    </location>
</feature>
<keyword evidence="3" id="KW-0547">Nucleotide-binding</keyword>
<protein>
    <recommendedName>
        <fullName evidence="7">Protein kinase domain-containing protein</fullName>
    </recommendedName>
</protein>
<evidence type="ECO:0000256" key="5">
    <source>
        <dbReference type="ARBA" id="ARBA00022840"/>
    </source>
</evidence>
<dbReference type="AlphaFoldDB" id="A0A8H6J9M9"/>
<dbReference type="GO" id="GO:0005524">
    <property type="term" value="F:ATP binding"/>
    <property type="evidence" value="ECO:0007669"/>
    <property type="project" value="UniProtKB-KW"/>
</dbReference>
<evidence type="ECO:0000256" key="6">
    <source>
        <dbReference type="SAM" id="MobiDB-lite"/>
    </source>
</evidence>
<feature type="domain" description="Protein kinase" evidence="7">
    <location>
        <begin position="189"/>
        <end position="447"/>
    </location>
</feature>
<name>A0A8H6J9M9_9PEZI</name>
<keyword evidence="9" id="KW-1185">Reference proteome</keyword>
<dbReference type="EMBL" id="WIGO01000560">
    <property type="protein sequence ID" value="KAF6808858.1"/>
    <property type="molecule type" value="Genomic_DNA"/>
</dbReference>
<dbReference type="SMART" id="SM00220">
    <property type="entry name" value="S_TKc"/>
    <property type="match status" value="1"/>
</dbReference>
<feature type="compositionally biased region" description="Low complexity" evidence="6">
    <location>
        <begin position="1"/>
        <end position="10"/>
    </location>
</feature>
<feature type="region of interest" description="Disordered" evidence="6">
    <location>
        <begin position="1"/>
        <end position="56"/>
    </location>
</feature>
<evidence type="ECO:0000313" key="8">
    <source>
        <dbReference type="EMBL" id="KAF6808858.1"/>
    </source>
</evidence>
<dbReference type="Gene3D" id="1.10.510.10">
    <property type="entry name" value="Transferase(Phosphotransferase) domain 1"/>
    <property type="match status" value="1"/>
</dbReference>
<dbReference type="Pfam" id="PF00069">
    <property type="entry name" value="Pkinase"/>
    <property type="match status" value="1"/>
</dbReference>
<keyword evidence="2" id="KW-0808">Transferase</keyword>
<dbReference type="SUPFAM" id="SSF48403">
    <property type="entry name" value="Ankyrin repeat"/>
    <property type="match status" value="1"/>
</dbReference>
<organism evidence="8 9">
    <name type="scientific">Colletotrichum plurivorum</name>
    <dbReference type="NCBI Taxonomy" id="2175906"/>
    <lineage>
        <taxon>Eukaryota</taxon>
        <taxon>Fungi</taxon>
        <taxon>Dikarya</taxon>
        <taxon>Ascomycota</taxon>
        <taxon>Pezizomycotina</taxon>
        <taxon>Sordariomycetes</taxon>
        <taxon>Hypocreomycetidae</taxon>
        <taxon>Glomerellales</taxon>
        <taxon>Glomerellaceae</taxon>
        <taxon>Colletotrichum</taxon>
        <taxon>Colletotrichum orchidearum species complex</taxon>
    </lineage>
</organism>
<dbReference type="GO" id="GO:0004674">
    <property type="term" value="F:protein serine/threonine kinase activity"/>
    <property type="evidence" value="ECO:0007669"/>
    <property type="project" value="UniProtKB-KW"/>
</dbReference>
<dbReference type="Gene3D" id="3.30.200.20">
    <property type="entry name" value="Phosphorylase Kinase, domain 1"/>
    <property type="match status" value="1"/>
</dbReference>
<dbReference type="Gene3D" id="1.25.40.20">
    <property type="entry name" value="Ankyrin repeat-containing domain"/>
    <property type="match status" value="1"/>
</dbReference>
<keyword evidence="5" id="KW-0067">ATP-binding</keyword>
<reference evidence="8" key="1">
    <citation type="journal article" date="2020" name="Phytopathology">
        <title>Genome Sequence Resources of Colletotrichum truncatum, C. plurivorum, C. musicola, and C. sojae: Four Species Pathogenic to Soybean (Glycine max).</title>
        <authorList>
            <person name="Rogerio F."/>
            <person name="Boufleur T.R."/>
            <person name="Ciampi-Guillardi M."/>
            <person name="Sukno S.A."/>
            <person name="Thon M.R."/>
            <person name="Massola Junior N.S."/>
            <person name="Baroncelli R."/>
        </authorList>
    </citation>
    <scope>NUCLEOTIDE SEQUENCE</scope>
    <source>
        <strain evidence="8">LFN00145</strain>
    </source>
</reference>
<dbReference type="InterPro" id="IPR036770">
    <property type="entry name" value="Ankyrin_rpt-contain_sf"/>
</dbReference>
<evidence type="ECO:0000259" key="7">
    <source>
        <dbReference type="PROSITE" id="PS50011"/>
    </source>
</evidence>
<evidence type="ECO:0000256" key="3">
    <source>
        <dbReference type="ARBA" id="ARBA00022741"/>
    </source>
</evidence>
<gene>
    <name evidence="8" type="ORF">CPLU01_15605</name>
</gene>